<gene>
    <name evidence="2" type="ORF">D5R40_32535</name>
</gene>
<name>A0A3N6P7U3_9CYAN</name>
<organism evidence="2 3">
    <name type="scientific">Okeania hirsuta</name>
    <dbReference type="NCBI Taxonomy" id="1458930"/>
    <lineage>
        <taxon>Bacteria</taxon>
        <taxon>Bacillati</taxon>
        <taxon>Cyanobacteriota</taxon>
        <taxon>Cyanophyceae</taxon>
        <taxon>Oscillatoriophycideae</taxon>
        <taxon>Oscillatoriales</taxon>
        <taxon>Microcoleaceae</taxon>
        <taxon>Okeania</taxon>
    </lineage>
</organism>
<dbReference type="GO" id="GO:0016787">
    <property type="term" value="F:hydrolase activity"/>
    <property type="evidence" value="ECO:0007669"/>
    <property type="project" value="InterPro"/>
</dbReference>
<evidence type="ECO:0000313" key="3">
    <source>
        <dbReference type="Proteomes" id="UP000269154"/>
    </source>
</evidence>
<reference evidence="2 3" key="1">
    <citation type="journal article" date="2018" name="ACS Chem. Biol.">
        <title>Ketoreductase domain dysfunction expands chemodiversity: malyngamide biosynthesis in the cyanobacterium Okeania hirsuta.</title>
        <authorList>
            <person name="Moss N.A."/>
            <person name="Leao T."/>
            <person name="Rankin M."/>
            <person name="McCullough T.M."/>
            <person name="Qu P."/>
            <person name="Korobeynikov A."/>
            <person name="Smith J.L."/>
            <person name="Gerwick L."/>
            <person name="Gerwick W.H."/>
        </authorList>
    </citation>
    <scope>NUCLEOTIDE SEQUENCE [LARGE SCALE GENOMIC DNA]</scope>
    <source>
        <strain evidence="2 3">PAB10Feb10-1</strain>
    </source>
</reference>
<accession>A0A3N6P7U3</accession>
<dbReference type="AlphaFoldDB" id="A0A3N6P7U3"/>
<comment type="caution">
    <text evidence="2">The sequence shown here is derived from an EMBL/GenBank/DDBJ whole genome shotgun (WGS) entry which is preliminary data.</text>
</comment>
<dbReference type="Proteomes" id="UP000269154">
    <property type="component" value="Unassembled WGS sequence"/>
</dbReference>
<dbReference type="Gene3D" id="2.60.120.560">
    <property type="entry name" value="Exo-inulinase, domain 1"/>
    <property type="match status" value="1"/>
</dbReference>
<sequence>MNFTISLLSHSIKCKKEVVKPAGEWNSVRIRIKNGKSSFWLNGVKVVKFEMFTPEWNAMIADSKFKNWEGFGQSRKGRICLQDHSDTVWYRNIKIKRL</sequence>
<feature type="domain" description="3-keto-alpha-glucoside-1,2-lyase/3-keto-2-hydroxy-glucal hydratase" evidence="1">
    <location>
        <begin position="14"/>
        <end position="96"/>
    </location>
</feature>
<dbReference type="InterPro" id="IPR010496">
    <property type="entry name" value="AL/BT2_dom"/>
</dbReference>
<dbReference type="EMBL" id="RCBY01000447">
    <property type="protein sequence ID" value="RQH19355.1"/>
    <property type="molecule type" value="Genomic_DNA"/>
</dbReference>
<proteinExistence type="predicted"/>
<dbReference type="Pfam" id="PF06439">
    <property type="entry name" value="3keto-disac_hyd"/>
    <property type="match status" value="1"/>
</dbReference>
<evidence type="ECO:0000313" key="2">
    <source>
        <dbReference type="EMBL" id="RQH19355.1"/>
    </source>
</evidence>
<evidence type="ECO:0000259" key="1">
    <source>
        <dbReference type="Pfam" id="PF06439"/>
    </source>
</evidence>
<dbReference type="OrthoDB" id="9806233at2"/>
<keyword evidence="3" id="KW-1185">Reference proteome</keyword>
<protein>
    <submittedName>
        <fullName evidence="2">DUF1080 domain-containing protein</fullName>
    </submittedName>
</protein>